<comment type="caution">
    <text evidence="4">The sequence shown here is derived from an EMBL/GenBank/DDBJ whole genome shotgun (WGS) entry which is preliminary data.</text>
</comment>
<dbReference type="PANTHER" id="PTHR46238">
    <property type="entry name" value="REVERSE TRANSCRIPTASE DOMAIN-CONTAINING PROTEIN"/>
    <property type="match status" value="1"/>
</dbReference>
<name>A0A2G3A5M5_CAPAN</name>
<dbReference type="GO" id="GO:0005794">
    <property type="term" value="C:Golgi apparatus"/>
    <property type="evidence" value="ECO:0000318"/>
    <property type="project" value="GO_Central"/>
</dbReference>
<evidence type="ECO:0000256" key="1">
    <source>
        <dbReference type="ARBA" id="ARBA00007727"/>
    </source>
</evidence>
<dbReference type="Pfam" id="PF13839">
    <property type="entry name" value="PC-Esterase"/>
    <property type="match status" value="1"/>
</dbReference>
<keyword evidence="5" id="KW-1185">Reference proteome</keyword>
<dbReference type="Gramene" id="PHT89549">
    <property type="protein sequence ID" value="PHT89549"/>
    <property type="gene ID" value="T459_04662"/>
</dbReference>
<dbReference type="PANTHER" id="PTHR46238:SF9">
    <property type="entry name" value="30S RIBOSOMAL PROTEIN S5-LIKE"/>
    <property type="match status" value="1"/>
</dbReference>
<evidence type="ECO:0000313" key="5">
    <source>
        <dbReference type="Proteomes" id="UP000222542"/>
    </source>
</evidence>
<reference evidence="4 5" key="2">
    <citation type="journal article" date="2017" name="Genome Biol.">
        <title>New reference genome sequences of hot pepper reveal the massive evolution of plant disease-resistance genes by retroduplication.</title>
        <authorList>
            <person name="Kim S."/>
            <person name="Park J."/>
            <person name="Yeom S.I."/>
            <person name="Kim Y.M."/>
            <person name="Seo E."/>
            <person name="Kim K.T."/>
            <person name="Kim M.S."/>
            <person name="Lee J.M."/>
            <person name="Cheong K."/>
            <person name="Shin H.S."/>
            <person name="Kim S.B."/>
            <person name="Han K."/>
            <person name="Lee J."/>
            <person name="Park M."/>
            <person name="Lee H.A."/>
            <person name="Lee H.Y."/>
            <person name="Lee Y."/>
            <person name="Oh S."/>
            <person name="Lee J.H."/>
            <person name="Choi E."/>
            <person name="Choi E."/>
            <person name="Lee S.E."/>
            <person name="Jeon J."/>
            <person name="Kim H."/>
            <person name="Choi G."/>
            <person name="Song H."/>
            <person name="Lee J."/>
            <person name="Lee S.C."/>
            <person name="Kwon J.K."/>
            <person name="Lee H.Y."/>
            <person name="Koo N."/>
            <person name="Hong Y."/>
            <person name="Kim R.W."/>
            <person name="Kang W.H."/>
            <person name="Huh J.H."/>
            <person name="Kang B.C."/>
            <person name="Yang T.J."/>
            <person name="Lee Y.H."/>
            <person name="Bennetzen J.L."/>
            <person name="Choi D."/>
        </authorList>
    </citation>
    <scope>NUCLEOTIDE SEQUENCE [LARGE SCALE GENOMIC DNA]</scope>
    <source>
        <strain evidence="5">cv. CM334</strain>
    </source>
</reference>
<dbReference type="InterPro" id="IPR026057">
    <property type="entry name" value="TBL_C"/>
</dbReference>
<protein>
    <submittedName>
        <fullName evidence="4">Protein trichome birefringence-like 19</fullName>
    </submittedName>
</protein>
<dbReference type="EMBL" id="AYRZ02000002">
    <property type="protein sequence ID" value="PHT89549.1"/>
    <property type="molecule type" value="Genomic_DNA"/>
</dbReference>
<comment type="similarity">
    <text evidence="1">Belongs to the PC-esterase family. TBL subfamily.</text>
</comment>
<feature type="domain" description="Trichome birefringence-like C-terminal" evidence="3">
    <location>
        <begin position="142"/>
        <end position="390"/>
    </location>
</feature>
<evidence type="ECO:0000259" key="3">
    <source>
        <dbReference type="Pfam" id="PF13839"/>
    </source>
</evidence>
<keyword evidence="2" id="KW-0472">Membrane</keyword>
<reference evidence="4 5" key="1">
    <citation type="journal article" date="2014" name="Nat. Genet.">
        <title>Genome sequence of the hot pepper provides insights into the evolution of pungency in Capsicum species.</title>
        <authorList>
            <person name="Kim S."/>
            <person name="Park M."/>
            <person name="Yeom S.I."/>
            <person name="Kim Y.M."/>
            <person name="Lee J.M."/>
            <person name="Lee H.A."/>
            <person name="Seo E."/>
            <person name="Choi J."/>
            <person name="Cheong K."/>
            <person name="Kim K.T."/>
            <person name="Jung K."/>
            <person name="Lee G.W."/>
            <person name="Oh S.K."/>
            <person name="Bae C."/>
            <person name="Kim S.B."/>
            <person name="Lee H.Y."/>
            <person name="Kim S.Y."/>
            <person name="Kim M.S."/>
            <person name="Kang B.C."/>
            <person name="Jo Y.D."/>
            <person name="Yang H.B."/>
            <person name="Jeong H.J."/>
            <person name="Kang W.H."/>
            <person name="Kwon J.K."/>
            <person name="Shin C."/>
            <person name="Lim J.Y."/>
            <person name="Park J.H."/>
            <person name="Huh J.H."/>
            <person name="Kim J.S."/>
            <person name="Kim B.D."/>
            <person name="Cohen O."/>
            <person name="Paran I."/>
            <person name="Suh M.C."/>
            <person name="Lee S.B."/>
            <person name="Kim Y.K."/>
            <person name="Shin Y."/>
            <person name="Noh S.J."/>
            <person name="Park J."/>
            <person name="Seo Y.S."/>
            <person name="Kwon S.Y."/>
            <person name="Kim H.A."/>
            <person name="Park J.M."/>
            <person name="Kim H.J."/>
            <person name="Choi S.B."/>
            <person name="Bosland P.W."/>
            <person name="Reeves G."/>
            <person name="Jo S.H."/>
            <person name="Lee B.W."/>
            <person name="Cho H.T."/>
            <person name="Choi H.S."/>
            <person name="Lee M.S."/>
            <person name="Yu Y."/>
            <person name="Do Choi Y."/>
            <person name="Park B.S."/>
            <person name="van Deynze A."/>
            <person name="Ashrafi H."/>
            <person name="Hill T."/>
            <person name="Kim W.T."/>
            <person name="Pai H.S."/>
            <person name="Ahn H.K."/>
            <person name="Yeam I."/>
            <person name="Giovannoni J.J."/>
            <person name="Rose J.K."/>
            <person name="Sorensen I."/>
            <person name="Lee S.J."/>
            <person name="Kim R.W."/>
            <person name="Choi I.Y."/>
            <person name="Choi B.S."/>
            <person name="Lim J.S."/>
            <person name="Lee Y.H."/>
            <person name="Choi D."/>
        </authorList>
    </citation>
    <scope>NUCLEOTIDE SEQUENCE [LARGE SCALE GENOMIC DNA]</scope>
    <source>
        <strain evidence="5">cv. CM334</strain>
    </source>
</reference>
<organism evidence="4 5">
    <name type="scientific">Capsicum annuum</name>
    <name type="common">Capsicum pepper</name>
    <dbReference type="NCBI Taxonomy" id="4072"/>
    <lineage>
        <taxon>Eukaryota</taxon>
        <taxon>Viridiplantae</taxon>
        <taxon>Streptophyta</taxon>
        <taxon>Embryophyta</taxon>
        <taxon>Tracheophyta</taxon>
        <taxon>Spermatophyta</taxon>
        <taxon>Magnoliopsida</taxon>
        <taxon>eudicotyledons</taxon>
        <taxon>Gunneridae</taxon>
        <taxon>Pentapetalae</taxon>
        <taxon>asterids</taxon>
        <taxon>lamiids</taxon>
        <taxon>Solanales</taxon>
        <taxon>Solanaceae</taxon>
        <taxon>Solanoideae</taxon>
        <taxon>Capsiceae</taxon>
        <taxon>Capsicum</taxon>
    </lineage>
</organism>
<dbReference type="GO" id="GO:0016413">
    <property type="term" value="F:O-acetyltransferase activity"/>
    <property type="evidence" value="ECO:0000318"/>
    <property type="project" value="GO_Central"/>
</dbReference>
<dbReference type="OMA" id="QIIGCRY"/>
<dbReference type="Proteomes" id="UP000222542">
    <property type="component" value="Unassembled WGS sequence"/>
</dbReference>
<gene>
    <name evidence="4" type="ORF">T459_04662</name>
</gene>
<proteinExistence type="inferred from homology"/>
<dbReference type="SMR" id="A0A2G3A5M5"/>
<keyword evidence="2" id="KW-1133">Transmembrane helix</keyword>
<accession>A0A2G3A5M5</accession>
<keyword evidence="2" id="KW-0812">Transmembrane</keyword>
<evidence type="ECO:0000313" key="4">
    <source>
        <dbReference type="EMBL" id="PHT89549.1"/>
    </source>
</evidence>
<dbReference type="AlphaFoldDB" id="A0A2G3A5M5"/>
<sequence length="406" mass="47500">MKVAEMRMLRWMCGLTRRDRARNETIREKVGVTSVECKMREARLRWFGHVKRRGMDAPVRRCERLALDGFRRGRGRPKKYWGEVIRRDMEQLQLTEDMTLDRKYLCYVICFCAVLCVCLISRNLSRGSFGNSLSTSSEVEVEYPIDISYDADQNFKRWKYTTYNFTLAAYWSPYLVTVKESDPDGPSHTGLFNLYLDEPDPKWASQIEQFDYLIFNSAHWFTRCSVYYEKNQIIGCRYCGLPNVTEVPINYAYQKALKTTLKAINSLDKFKGVTFLRTIAPSHFEGGEWNKGGNCVRKSPFRSNETTLDSISSEFYKTQVEEFKVAAEEGKKKGKRFRLLDMTQAMWLRPDGHPSKYGHWPNANVVLYNDCVHWCLPGPIDTWSDFLLHMLKLEGRRALEEKLQLK</sequence>
<feature type="transmembrane region" description="Helical" evidence="2">
    <location>
        <begin position="104"/>
        <end position="124"/>
    </location>
</feature>
<evidence type="ECO:0000256" key="2">
    <source>
        <dbReference type="SAM" id="Phobius"/>
    </source>
</evidence>